<evidence type="ECO:0000313" key="1">
    <source>
        <dbReference type="EMBL" id="KKM25084.1"/>
    </source>
</evidence>
<reference evidence="1" key="1">
    <citation type="journal article" date="2015" name="Nature">
        <title>Complex archaea that bridge the gap between prokaryotes and eukaryotes.</title>
        <authorList>
            <person name="Spang A."/>
            <person name="Saw J.H."/>
            <person name="Jorgensen S.L."/>
            <person name="Zaremba-Niedzwiedzka K."/>
            <person name="Martijn J."/>
            <person name="Lind A.E."/>
            <person name="van Eijk R."/>
            <person name="Schleper C."/>
            <person name="Guy L."/>
            <person name="Ettema T.J."/>
        </authorList>
    </citation>
    <scope>NUCLEOTIDE SEQUENCE</scope>
</reference>
<dbReference type="EMBL" id="LAZR01012791">
    <property type="protein sequence ID" value="KKM25084.1"/>
    <property type="molecule type" value="Genomic_DNA"/>
</dbReference>
<dbReference type="AlphaFoldDB" id="A0A0F9IYA5"/>
<accession>A0A0F9IYA5</accession>
<protein>
    <submittedName>
        <fullName evidence="1">Uncharacterized protein</fullName>
    </submittedName>
</protein>
<sequence>MSKMNNEFLKHMERQFGDVLVSNSEPCRFCGESYGDHLGFTCPSQLCPLCGKPSPHCEVHKECADREAMRADS</sequence>
<gene>
    <name evidence="1" type="ORF">LCGC14_1598560</name>
</gene>
<name>A0A0F9IYA5_9ZZZZ</name>
<organism evidence="1">
    <name type="scientific">marine sediment metagenome</name>
    <dbReference type="NCBI Taxonomy" id="412755"/>
    <lineage>
        <taxon>unclassified sequences</taxon>
        <taxon>metagenomes</taxon>
        <taxon>ecological metagenomes</taxon>
    </lineage>
</organism>
<proteinExistence type="predicted"/>
<comment type="caution">
    <text evidence="1">The sequence shown here is derived from an EMBL/GenBank/DDBJ whole genome shotgun (WGS) entry which is preliminary data.</text>
</comment>